<feature type="compositionally biased region" description="Low complexity" evidence="1">
    <location>
        <begin position="21"/>
        <end position="33"/>
    </location>
</feature>
<name>J6EPX6_TRIAS</name>
<dbReference type="KEGG" id="tasa:A1Q1_04911"/>
<organism evidence="2 3">
    <name type="scientific">Trichosporon asahii var. asahii (strain ATCC 90039 / CBS 2479 / JCM 2466 / KCTC 7840 / NBRC 103889/ NCYC 2677 / UAMH 7654)</name>
    <name type="common">Yeast</name>
    <dbReference type="NCBI Taxonomy" id="1186058"/>
    <lineage>
        <taxon>Eukaryota</taxon>
        <taxon>Fungi</taxon>
        <taxon>Dikarya</taxon>
        <taxon>Basidiomycota</taxon>
        <taxon>Agaricomycotina</taxon>
        <taxon>Tremellomycetes</taxon>
        <taxon>Trichosporonales</taxon>
        <taxon>Trichosporonaceae</taxon>
        <taxon>Trichosporon</taxon>
    </lineage>
</organism>
<reference evidence="2 3" key="1">
    <citation type="journal article" date="2012" name="Eukaryot. Cell">
        <title>Draft genome sequence of CBS 2479, the standard type strain of Trichosporon asahii.</title>
        <authorList>
            <person name="Yang R.Y."/>
            <person name="Li H.T."/>
            <person name="Zhu H."/>
            <person name="Zhou G.P."/>
            <person name="Wang M."/>
            <person name="Wang L."/>
        </authorList>
    </citation>
    <scope>NUCLEOTIDE SEQUENCE [LARGE SCALE GENOMIC DNA]</scope>
    <source>
        <strain evidence="3">ATCC 90039 / CBS 2479 / JCM 2466 / KCTC 7840 / NCYC 2677 / UAMH 7654</strain>
    </source>
</reference>
<dbReference type="GeneID" id="25988423"/>
<dbReference type="Proteomes" id="UP000002748">
    <property type="component" value="Unassembled WGS sequence"/>
</dbReference>
<evidence type="ECO:0000256" key="1">
    <source>
        <dbReference type="SAM" id="MobiDB-lite"/>
    </source>
</evidence>
<gene>
    <name evidence="2" type="ORF">A1Q1_04911</name>
</gene>
<comment type="caution">
    <text evidence="2">The sequence shown here is derived from an EMBL/GenBank/DDBJ whole genome shotgun (WGS) entry which is preliminary data.</text>
</comment>
<sequence>MTEYFERDVMPPALKSPCPPTSSNNSAGPSSPGIDLRPFRIGPPPGIQRHPGVLRLSLQSGEVDIPPAFYVSRLEFKGEDMVAAEFWYERRSRDLLPAMPFCGGFIDPGRMGSEGSYYLDLPCDQNEWCQFRAAMRGDDPPTIPSKRAPFRARSVY</sequence>
<dbReference type="HOGENOM" id="CLU_1687971_0_0_1"/>
<dbReference type="VEuPathDB" id="FungiDB:A1Q1_04911"/>
<dbReference type="AlphaFoldDB" id="J6EPX6"/>
<dbReference type="EMBL" id="ALBS01000290">
    <property type="protein sequence ID" value="EJT46479.1"/>
    <property type="molecule type" value="Genomic_DNA"/>
</dbReference>
<evidence type="ECO:0000313" key="2">
    <source>
        <dbReference type="EMBL" id="EJT46479.1"/>
    </source>
</evidence>
<proteinExistence type="predicted"/>
<feature type="region of interest" description="Disordered" evidence="1">
    <location>
        <begin position="1"/>
        <end position="42"/>
    </location>
</feature>
<accession>J6EPX6</accession>
<evidence type="ECO:0000313" key="3">
    <source>
        <dbReference type="Proteomes" id="UP000002748"/>
    </source>
</evidence>
<dbReference type="RefSeq" id="XP_014177193.1">
    <property type="nucleotide sequence ID" value="XM_014321718.1"/>
</dbReference>
<protein>
    <submittedName>
        <fullName evidence="2">Uncharacterized protein</fullName>
    </submittedName>
</protein>